<dbReference type="STRING" id="1618480.US11_C0001G0022"/>
<dbReference type="Gene3D" id="3.30.420.10">
    <property type="entry name" value="Ribonuclease H-like superfamily/Ribonuclease H"/>
    <property type="match status" value="1"/>
</dbReference>
<comment type="caution">
    <text evidence="2">The sequence shown here is derived from an EMBL/GenBank/DDBJ whole genome shotgun (WGS) entry which is preliminary data.</text>
</comment>
<dbReference type="InterPro" id="IPR001584">
    <property type="entry name" value="Integrase_cat-core"/>
</dbReference>
<protein>
    <recommendedName>
        <fullName evidence="1">Integrase catalytic domain-containing protein</fullName>
    </recommendedName>
</protein>
<sequence length="240" mass="27696">MLTHALTVGPAPNGRPGYLRVDTVHQGDLDGKKGVYHINSIDEVSQWQIAASVEQISESYLEPILLIILSQYPFHIFEFHADNGSEYINHVVAKLLNKLLIKLTKSRSRHCNDNALVECKNGAVIRKHMGYFYINQKSAPEINDFYMKYFNPYLNFHRPCGFAALKTDKKGKQKKVYNLYQTPYEAFKGITEEYKFLKTGISFEKLDTIAKECSDNEFAEIMEKEKQKLFKKIKVNPVDF</sequence>
<dbReference type="GO" id="GO:0015074">
    <property type="term" value="P:DNA integration"/>
    <property type="evidence" value="ECO:0007669"/>
    <property type="project" value="InterPro"/>
</dbReference>
<reference evidence="2 3" key="1">
    <citation type="journal article" date="2015" name="Nature">
        <title>rRNA introns, odd ribosomes, and small enigmatic genomes across a large radiation of phyla.</title>
        <authorList>
            <person name="Brown C.T."/>
            <person name="Hug L.A."/>
            <person name="Thomas B.C."/>
            <person name="Sharon I."/>
            <person name="Castelle C.J."/>
            <person name="Singh A."/>
            <person name="Wilkins M.J."/>
            <person name="Williams K.H."/>
            <person name="Banfield J.F."/>
        </authorList>
    </citation>
    <scope>NUCLEOTIDE SEQUENCE [LARGE SCALE GENOMIC DNA]</scope>
</reference>
<dbReference type="InterPro" id="IPR036397">
    <property type="entry name" value="RNaseH_sf"/>
</dbReference>
<feature type="domain" description="Integrase catalytic" evidence="1">
    <location>
        <begin position="8"/>
        <end position="191"/>
    </location>
</feature>
<accession>A0A0G0E596</accession>
<dbReference type="EMBL" id="LBRS01000001">
    <property type="protein sequence ID" value="KKQ02063.1"/>
    <property type="molecule type" value="Genomic_DNA"/>
</dbReference>
<evidence type="ECO:0000259" key="1">
    <source>
        <dbReference type="PROSITE" id="PS50994"/>
    </source>
</evidence>
<dbReference type="InterPro" id="IPR012337">
    <property type="entry name" value="RNaseH-like_sf"/>
</dbReference>
<dbReference type="GO" id="GO:0003676">
    <property type="term" value="F:nucleic acid binding"/>
    <property type="evidence" value="ECO:0007669"/>
    <property type="project" value="InterPro"/>
</dbReference>
<organism evidence="2 3">
    <name type="scientific">Candidatus Roizmanbacteria bacterium GW2011_GWA2_36_23</name>
    <dbReference type="NCBI Taxonomy" id="1618480"/>
    <lineage>
        <taxon>Bacteria</taxon>
        <taxon>Candidatus Roizmaniibacteriota</taxon>
    </lineage>
</organism>
<gene>
    <name evidence="2" type="ORF">US11_C0001G0022</name>
</gene>
<evidence type="ECO:0000313" key="2">
    <source>
        <dbReference type="EMBL" id="KKQ02063.1"/>
    </source>
</evidence>
<dbReference type="Proteomes" id="UP000034344">
    <property type="component" value="Unassembled WGS sequence"/>
</dbReference>
<dbReference type="AlphaFoldDB" id="A0A0G0E596"/>
<evidence type="ECO:0000313" key="3">
    <source>
        <dbReference type="Proteomes" id="UP000034344"/>
    </source>
</evidence>
<proteinExistence type="predicted"/>
<dbReference type="SUPFAM" id="SSF53098">
    <property type="entry name" value="Ribonuclease H-like"/>
    <property type="match status" value="1"/>
</dbReference>
<dbReference type="PROSITE" id="PS50994">
    <property type="entry name" value="INTEGRASE"/>
    <property type="match status" value="1"/>
</dbReference>
<name>A0A0G0E596_9BACT</name>